<organism evidence="1 2">
    <name type="scientific">Trifolium pratense</name>
    <name type="common">Red clover</name>
    <dbReference type="NCBI Taxonomy" id="57577"/>
    <lineage>
        <taxon>Eukaryota</taxon>
        <taxon>Viridiplantae</taxon>
        <taxon>Streptophyta</taxon>
        <taxon>Embryophyta</taxon>
        <taxon>Tracheophyta</taxon>
        <taxon>Spermatophyta</taxon>
        <taxon>Magnoliopsida</taxon>
        <taxon>eudicotyledons</taxon>
        <taxon>Gunneridae</taxon>
        <taxon>Pentapetalae</taxon>
        <taxon>rosids</taxon>
        <taxon>fabids</taxon>
        <taxon>Fabales</taxon>
        <taxon>Fabaceae</taxon>
        <taxon>Papilionoideae</taxon>
        <taxon>50 kb inversion clade</taxon>
        <taxon>NPAAA clade</taxon>
        <taxon>Hologalegina</taxon>
        <taxon>IRL clade</taxon>
        <taxon>Trifolieae</taxon>
        <taxon>Trifolium</taxon>
    </lineage>
</organism>
<protein>
    <submittedName>
        <fullName evidence="1">Putative NBS resistance protein</fullName>
    </submittedName>
</protein>
<accession>A0A2K3KIH1</accession>
<dbReference type="PANTHER" id="PTHR31286:SF60">
    <property type="entry name" value="PROTEIN, PUTATIVE-RELATED"/>
    <property type="match status" value="1"/>
</dbReference>
<dbReference type="PANTHER" id="PTHR31286">
    <property type="entry name" value="GLYCINE-RICH CELL WALL STRUCTURAL PROTEIN 1.8-LIKE"/>
    <property type="match status" value="1"/>
</dbReference>
<reference evidence="1 2" key="1">
    <citation type="journal article" date="2014" name="Am. J. Bot.">
        <title>Genome assembly and annotation for red clover (Trifolium pratense; Fabaceae).</title>
        <authorList>
            <person name="Istvanek J."/>
            <person name="Jaros M."/>
            <person name="Krenek A."/>
            <person name="Repkova J."/>
        </authorList>
    </citation>
    <scope>NUCLEOTIDE SEQUENCE [LARGE SCALE GENOMIC DNA]</scope>
    <source>
        <strain evidence="2">cv. Tatra</strain>
        <tissue evidence="1">Young leaves</tissue>
    </source>
</reference>
<dbReference type="InterPro" id="IPR040256">
    <property type="entry name" value="At4g02000-like"/>
</dbReference>
<dbReference type="STRING" id="57577.A0A2K3KIH1"/>
<dbReference type="Proteomes" id="UP000236291">
    <property type="component" value="Unassembled WGS sequence"/>
</dbReference>
<reference evidence="1 2" key="2">
    <citation type="journal article" date="2017" name="Front. Plant Sci.">
        <title>Gene Classification and Mining of Molecular Markers Useful in Red Clover (Trifolium pratense) Breeding.</title>
        <authorList>
            <person name="Istvanek J."/>
            <person name="Dluhosova J."/>
            <person name="Dluhos P."/>
            <person name="Patkova L."/>
            <person name="Nedelnik J."/>
            <person name="Repkova J."/>
        </authorList>
    </citation>
    <scope>NUCLEOTIDE SEQUENCE [LARGE SCALE GENOMIC DNA]</scope>
    <source>
        <strain evidence="2">cv. Tatra</strain>
        <tissue evidence="1">Young leaves</tissue>
    </source>
</reference>
<comment type="caution">
    <text evidence="1">The sequence shown here is derived from an EMBL/GenBank/DDBJ whole genome shotgun (WGS) entry which is preliminary data.</text>
</comment>
<gene>
    <name evidence="1" type="ORF">L195_g054904</name>
</gene>
<feature type="non-terminal residue" evidence="1">
    <location>
        <position position="1"/>
    </location>
</feature>
<evidence type="ECO:0000313" key="1">
    <source>
        <dbReference type="EMBL" id="PNX66094.1"/>
    </source>
</evidence>
<dbReference type="AlphaFoldDB" id="A0A2K3KIH1"/>
<name>A0A2K3KIH1_TRIPR</name>
<proteinExistence type="predicted"/>
<feature type="non-terminal residue" evidence="1">
    <location>
        <position position="145"/>
    </location>
</feature>
<evidence type="ECO:0000313" key="2">
    <source>
        <dbReference type="Proteomes" id="UP000236291"/>
    </source>
</evidence>
<dbReference type="EMBL" id="ASHM01097858">
    <property type="protein sequence ID" value="PNX66094.1"/>
    <property type="molecule type" value="Genomic_DNA"/>
</dbReference>
<sequence>RLRLSKGDKPVTARDLQIKLVALWKTSSPWKMISLGRGFYEFKFTSYEDMRLAWSSGTVNLKPGVLRLSKWTNDFNSSAQSQTNVQVWIRLMELPQEYWRQRTLFEIASAIGIPLALDEATKNRTIGHYARLLVDLDLSNRIFDE</sequence>